<dbReference type="CDD" id="cd06267">
    <property type="entry name" value="PBP1_LacI_sugar_binding-like"/>
    <property type="match status" value="1"/>
</dbReference>
<name>E0IBA3_9BACL</name>
<keyword evidence="2" id="KW-0238">DNA-binding</keyword>
<dbReference type="EMBL" id="AEDD01000007">
    <property type="protein sequence ID" value="EFM10394.1"/>
    <property type="molecule type" value="Genomic_DNA"/>
</dbReference>
<dbReference type="SUPFAM" id="SSF47413">
    <property type="entry name" value="lambda repressor-like DNA-binding domains"/>
    <property type="match status" value="1"/>
</dbReference>
<evidence type="ECO:0000259" key="4">
    <source>
        <dbReference type="PROSITE" id="PS50932"/>
    </source>
</evidence>
<feature type="domain" description="HTH lacI-type" evidence="4">
    <location>
        <begin position="3"/>
        <end position="57"/>
    </location>
</feature>
<dbReference type="GO" id="GO:0003700">
    <property type="term" value="F:DNA-binding transcription factor activity"/>
    <property type="evidence" value="ECO:0007669"/>
    <property type="project" value="TreeGrafter"/>
</dbReference>
<proteinExistence type="predicted"/>
<sequence>MKINIHDVAKKSGLSVVTVSRVLNGSPSVREHNRQKVLEAVKELGYRPNAAARSLSSGRTGIIGVILTTLQDSMFDTVVQRLNEELAMQGYFLAVAVVGNMSEDDSHYLIQEDRVDGLVLLSPLEEDAYIVEMKRRGIPYVLIDNQKPDNDAWSITIDNYTGGQTAARHLLELGHTSIAHLCGSERFRSTRERRSGFLDELQRAGIEPFELVLGDYDVEFGYETTKGWIEAKCLPTAVFAGDDHIALGVINALTEAGLRVPHDVSVIGYDDQTLASKLRPHLTTIRQPADGIAHSAAHMLLSRIGGVHRSMQQKLQPSLIIRNTTAQPRKGTP</sequence>
<dbReference type="PANTHER" id="PTHR30146:SF109">
    <property type="entry name" value="HTH-TYPE TRANSCRIPTIONAL REGULATOR GALS"/>
    <property type="match status" value="1"/>
</dbReference>
<dbReference type="eggNOG" id="COG1609">
    <property type="taxonomic scope" value="Bacteria"/>
</dbReference>
<evidence type="ECO:0000313" key="5">
    <source>
        <dbReference type="EMBL" id="EFM10394.1"/>
    </source>
</evidence>
<keyword evidence="6" id="KW-1185">Reference proteome</keyword>
<dbReference type="Pfam" id="PF00356">
    <property type="entry name" value="LacI"/>
    <property type="match status" value="1"/>
</dbReference>
<keyword evidence="1" id="KW-0805">Transcription regulation</keyword>
<dbReference type="GO" id="GO:0000976">
    <property type="term" value="F:transcription cis-regulatory region binding"/>
    <property type="evidence" value="ECO:0007669"/>
    <property type="project" value="TreeGrafter"/>
</dbReference>
<dbReference type="RefSeq" id="WP_006038820.1">
    <property type="nucleotide sequence ID" value="NZ_AEDD01000007.1"/>
</dbReference>
<gene>
    <name evidence="5" type="ORF">PaecuDRAFT_2830</name>
</gene>
<evidence type="ECO:0000256" key="3">
    <source>
        <dbReference type="ARBA" id="ARBA00023163"/>
    </source>
</evidence>
<dbReference type="PANTHER" id="PTHR30146">
    <property type="entry name" value="LACI-RELATED TRANSCRIPTIONAL REPRESSOR"/>
    <property type="match status" value="1"/>
</dbReference>
<dbReference type="PROSITE" id="PS50932">
    <property type="entry name" value="HTH_LACI_2"/>
    <property type="match status" value="1"/>
</dbReference>
<dbReference type="SMART" id="SM00354">
    <property type="entry name" value="HTH_LACI"/>
    <property type="match status" value="1"/>
</dbReference>
<dbReference type="Proteomes" id="UP000005387">
    <property type="component" value="Unassembled WGS sequence"/>
</dbReference>
<dbReference type="InterPro" id="IPR028082">
    <property type="entry name" value="Peripla_BP_I"/>
</dbReference>
<dbReference type="InterPro" id="IPR010982">
    <property type="entry name" value="Lambda_DNA-bd_dom_sf"/>
</dbReference>
<keyword evidence="3" id="KW-0804">Transcription</keyword>
<dbReference type="SUPFAM" id="SSF53822">
    <property type="entry name" value="Periplasmic binding protein-like I"/>
    <property type="match status" value="1"/>
</dbReference>
<accession>E0IBA3</accession>
<organism evidence="5 6">
    <name type="scientific">Paenibacillus curdlanolyticus YK9</name>
    <dbReference type="NCBI Taxonomy" id="717606"/>
    <lineage>
        <taxon>Bacteria</taxon>
        <taxon>Bacillati</taxon>
        <taxon>Bacillota</taxon>
        <taxon>Bacilli</taxon>
        <taxon>Bacillales</taxon>
        <taxon>Paenibacillaceae</taxon>
        <taxon>Paenibacillus</taxon>
    </lineage>
</organism>
<evidence type="ECO:0000256" key="2">
    <source>
        <dbReference type="ARBA" id="ARBA00023125"/>
    </source>
</evidence>
<dbReference type="STRING" id="717606.PaecuDRAFT_2830"/>
<evidence type="ECO:0000313" key="6">
    <source>
        <dbReference type="Proteomes" id="UP000005387"/>
    </source>
</evidence>
<dbReference type="Gene3D" id="3.40.50.2300">
    <property type="match status" value="2"/>
</dbReference>
<reference evidence="5 6" key="1">
    <citation type="submission" date="2010-07" db="EMBL/GenBank/DDBJ databases">
        <title>The draft genome of Paenibacillus curdlanolyticus YK9.</title>
        <authorList>
            <consortium name="US DOE Joint Genome Institute (JGI-PGF)"/>
            <person name="Lucas S."/>
            <person name="Copeland A."/>
            <person name="Lapidus A."/>
            <person name="Cheng J.-F."/>
            <person name="Bruce D."/>
            <person name="Goodwin L."/>
            <person name="Pitluck S."/>
            <person name="Land M.L."/>
            <person name="Hauser L."/>
            <person name="Chang Y.-J."/>
            <person name="Jeffries C."/>
            <person name="Anderson I.J."/>
            <person name="Johnson E."/>
            <person name="Loganathan U."/>
            <person name="Mulhopadhyay B."/>
            <person name="Kyrpides N."/>
            <person name="Woyke T.J."/>
        </authorList>
    </citation>
    <scope>NUCLEOTIDE SEQUENCE [LARGE SCALE GENOMIC DNA]</scope>
    <source>
        <strain evidence="5 6">YK9</strain>
    </source>
</reference>
<dbReference type="Pfam" id="PF13377">
    <property type="entry name" value="Peripla_BP_3"/>
    <property type="match status" value="1"/>
</dbReference>
<evidence type="ECO:0000256" key="1">
    <source>
        <dbReference type="ARBA" id="ARBA00023015"/>
    </source>
</evidence>
<dbReference type="CDD" id="cd01392">
    <property type="entry name" value="HTH_LacI"/>
    <property type="match status" value="1"/>
</dbReference>
<dbReference type="Gene3D" id="1.10.260.40">
    <property type="entry name" value="lambda repressor-like DNA-binding domains"/>
    <property type="match status" value="1"/>
</dbReference>
<dbReference type="InterPro" id="IPR046335">
    <property type="entry name" value="LacI/GalR-like_sensor"/>
</dbReference>
<dbReference type="OrthoDB" id="9775106at2"/>
<protein>
    <submittedName>
        <fullName evidence="5">Transcriptional regulator, LacI family</fullName>
    </submittedName>
</protein>
<dbReference type="InterPro" id="IPR000843">
    <property type="entry name" value="HTH_LacI"/>
</dbReference>
<dbReference type="AlphaFoldDB" id="E0IBA3"/>